<keyword evidence="2" id="KW-1185">Reference proteome</keyword>
<accession>A0A8C8RHM4</accession>
<evidence type="ECO:0000313" key="2">
    <source>
        <dbReference type="Proteomes" id="UP000694393"/>
    </source>
</evidence>
<proteinExistence type="predicted"/>
<sequence>QVCVKLARPIPDWCLSSLFLKTSKDGDPSTSCYTRYVGATTPALGATSDLEYLWRTAPWKTSIVPHKHSYPGQIGWGVTEFSYLNRGNLLSGMQIRTGEFRQAAEDEITHRYQNPWQPPPKTLDLQGCNTRGRLAWNYTDYDNFYHRNSKWGASVRDTWPSKTSSIPKLKVQYFL</sequence>
<protein>
    <submittedName>
        <fullName evidence="1">Chromosome 4 open reading frame 45</fullName>
    </submittedName>
</protein>
<reference evidence="1" key="2">
    <citation type="submission" date="2025-09" db="UniProtKB">
        <authorList>
            <consortium name="Ensembl"/>
        </authorList>
    </citation>
    <scope>IDENTIFICATION</scope>
</reference>
<name>A0A8C8RHM4_9SAUR</name>
<dbReference type="PANTHER" id="PTHR34833">
    <property type="entry name" value="GENE, 17359-RELATED"/>
    <property type="match status" value="1"/>
</dbReference>
<organism evidence="1 2">
    <name type="scientific">Pelusios castaneus</name>
    <name type="common">West African mud turtle</name>
    <dbReference type="NCBI Taxonomy" id="367368"/>
    <lineage>
        <taxon>Eukaryota</taxon>
        <taxon>Metazoa</taxon>
        <taxon>Chordata</taxon>
        <taxon>Craniata</taxon>
        <taxon>Vertebrata</taxon>
        <taxon>Euteleostomi</taxon>
        <taxon>Archelosauria</taxon>
        <taxon>Testudinata</taxon>
        <taxon>Testudines</taxon>
        <taxon>Pleurodira</taxon>
        <taxon>Pelomedusidae</taxon>
        <taxon>Pelusios</taxon>
    </lineage>
</organism>
<evidence type="ECO:0000313" key="1">
    <source>
        <dbReference type="Ensembl" id="ENSPCEP00000005918.1"/>
    </source>
</evidence>
<dbReference type="AlphaFoldDB" id="A0A8C8RHM4"/>
<dbReference type="Pfam" id="PF15123">
    <property type="entry name" value="DUF4562"/>
    <property type="match status" value="1"/>
</dbReference>
<dbReference type="Ensembl" id="ENSPCET00000006139.1">
    <property type="protein sequence ID" value="ENSPCEP00000005918.1"/>
    <property type="gene ID" value="ENSPCEG00000004795.1"/>
</dbReference>
<dbReference type="Proteomes" id="UP000694393">
    <property type="component" value="Unplaced"/>
</dbReference>
<reference evidence="1" key="1">
    <citation type="submission" date="2025-08" db="UniProtKB">
        <authorList>
            <consortium name="Ensembl"/>
        </authorList>
    </citation>
    <scope>IDENTIFICATION</scope>
</reference>
<dbReference type="PANTHER" id="PTHR34833:SF1">
    <property type="entry name" value="GENE, 17359-RELATED"/>
    <property type="match status" value="1"/>
</dbReference>
<dbReference type="InterPro" id="IPR027814">
    <property type="entry name" value="DUF4562"/>
</dbReference>